<keyword evidence="1" id="KW-0812">Transmembrane</keyword>
<accession>A0ABQ3URV9</accession>
<feature type="transmembrane region" description="Helical" evidence="1">
    <location>
        <begin position="12"/>
        <end position="37"/>
    </location>
</feature>
<name>A0ABQ3URV9_9CHLR</name>
<keyword evidence="1" id="KW-0472">Membrane</keyword>
<comment type="caution">
    <text evidence="2">The sequence shown here is derived from an EMBL/GenBank/DDBJ whole genome shotgun (WGS) entry which is preliminary data.</text>
</comment>
<feature type="transmembrane region" description="Helical" evidence="1">
    <location>
        <begin position="43"/>
        <end position="63"/>
    </location>
</feature>
<keyword evidence="3" id="KW-1185">Reference proteome</keyword>
<keyword evidence="1" id="KW-1133">Transmembrane helix</keyword>
<dbReference type="Proteomes" id="UP000654345">
    <property type="component" value="Unassembled WGS sequence"/>
</dbReference>
<evidence type="ECO:0000256" key="1">
    <source>
        <dbReference type="SAM" id="Phobius"/>
    </source>
</evidence>
<evidence type="ECO:0000313" key="3">
    <source>
        <dbReference type="Proteomes" id="UP000654345"/>
    </source>
</evidence>
<dbReference type="EMBL" id="BNJG01000001">
    <property type="protein sequence ID" value="GHO55478.1"/>
    <property type="molecule type" value="Genomic_DNA"/>
</dbReference>
<sequence>MKIWFQAKGADILAFIGVVIGIVLLFGAVSLAALALIHTNNLWLQTIGVLLLMAEFAAFLVLVSKD</sequence>
<proteinExistence type="predicted"/>
<evidence type="ECO:0000313" key="2">
    <source>
        <dbReference type="EMBL" id="GHO55478.1"/>
    </source>
</evidence>
<organism evidence="2 3">
    <name type="scientific">Ktedonobacter robiniae</name>
    <dbReference type="NCBI Taxonomy" id="2778365"/>
    <lineage>
        <taxon>Bacteria</taxon>
        <taxon>Bacillati</taxon>
        <taxon>Chloroflexota</taxon>
        <taxon>Ktedonobacteria</taxon>
        <taxon>Ktedonobacterales</taxon>
        <taxon>Ktedonobacteraceae</taxon>
        <taxon>Ktedonobacter</taxon>
    </lineage>
</organism>
<dbReference type="RefSeq" id="WP_201372059.1">
    <property type="nucleotide sequence ID" value="NZ_BNJG01000001.1"/>
</dbReference>
<protein>
    <submittedName>
        <fullName evidence="2">Uncharacterized protein</fullName>
    </submittedName>
</protein>
<reference evidence="2 3" key="1">
    <citation type="journal article" date="2021" name="Int. J. Syst. Evol. Microbiol.">
        <title>Reticulibacter mediterranei gen. nov., sp. nov., within the new family Reticulibacteraceae fam. nov., and Ktedonospora formicarum gen. nov., sp. nov., Ktedonobacter robiniae sp. nov., Dictyobacter formicarum sp. nov. and Dictyobacter arantiisoli sp. nov., belonging to the class Ktedonobacteria.</title>
        <authorList>
            <person name="Yabe S."/>
            <person name="Zheng Y."/>
            <person name="Wang C.M."/>
            <person name="Sakai Y."/>
            <person name="Abe K."/>
            <person name="Yokota A."/>
            <person name="Donadio S."/>
            <person name="Cavaletti L."/>
            <person name="Monciardini P."/>
        </authorList>
    </citation>
    <scope>NUCLEOTIDE SEQUENCE [LARGE SCALE GENOMIC DNA]</scope>
    <source>
        <strain evidence="2 3">SOSP1-30</strain>
    </source>
</reference>
<gene>
    <name evidence="2" type="ORF">KSB_39530</name>
</gene>